<dbReference type="InterPro" id="IPR009609">
    <property type="entry name" value="Phosphonate_metab_PhnG"/>
</dbReference>
<organism evidence="1 2">
    <name type="scientific">Candidatus Afipia apatlaquensis</name>
    <dbReference type="NCBI Taxonomy" id="2712852"/>
    <lineage>
        <taxon>Bacteria</taxon>
        <taxon>Pseudomonadati</taxon>
        <taxon>Pseudomonadota</taxon>
        <taxon>Alphaproteobacteria</taxon>
        <taxon>Hyphomicrobiales</taxon>
        <taxon>Nitrobacteraceae</taxon>
        <taxon>Afipia</taxon>
    </lineage>
</organism>
<dbReference type="AlphaFoldDB" id="A0A7C9VLA1"/>
<dbReference type="Pfam" id="PF06754">
    <property type="entry name" value="PhnG"/>
    <property type="match status" value="1"/>
</dbReference>
<dbReference type="EMBL" id="JAAMRR010001118">
    <property type="protein sequence ID" value="NGX97770.1"/>
    <property type="molecule type" value="Genomic_DNA"/>
</dbReference>
<keyword evidence="2" id="KW-1185">Reference proteome</keyword>
<evidence type="ECO:0000313" key="1">
    <source>
        <dbReference type="EMBL" id="NGX97770.1"/>
    </source>
</evidence>
<sequence>MTQPHASPETCRRNAMSVLAHTPTERISACLEALDVPSHEIARQPEDGLVMVRGRIGGDGAPFNLGEASVSRAAVRLASGELGFGYVLGRDGEKARLIALCDALIQNSGFKADVEQKIIAPLRRELEDARLRQTAETAATRVDFYTLVRGEG</sequence>
<dbReference type="GO" id="GO:0019634">
    <property type="term" value="P:organic phosphonate metabolic process"/>
    <property type="evidence" value="ECO:0007669"/>
    <property type="project" value="InterPro"/>
</dbReference>
<dbReference type="NCBIfam" id="TIGR03293">
    <property type="entry name" value="PhnG_redo"/>
    <property type="match status" value="1"/>
</dbReference>
<comment type="caution">
    <text evidence="1">The sequence shown here is derived from an EMBL/GenBank/DDBJ whole genome shotgun (WGS) entry which is preliminary data.</text>
</comment>
<name>A0A7C9VLA1_9BRAD</name>
<protein>
    <submittedName>
        <fullName evidence="1">Phosphonate C-P lyase system protein PhnG</fullName>
    </submittedName>
</protein>
<dbReference type="Proteomes" id="UP000480266">
    <property type="component" value="Unassembled WGS sequence"/>
</dbReference>
<dbReference type="GO" id="GO:0016829">
    <property type="term" value="F:lyase activity"/>
    <property type="evidence" value="ECO:0007669"/>
    <property type="project" value="UniProtKB-KW"/>
</dbReference>
<gene>
    <name evidence="1" type="primary">phnG</name>
    <name evidence="1" type="ORF">G4V63_21950</name>
</gene>
<evidence type="ECO:0000313" key="2">
    <source>
        <dbReference type="Proteomes" id="UP000480266"/>
    </source>
</evidence>
<accession>A0A7C9VLA1</accession>
<reference evidence="1" key="1">
    <citation type="submission" date="2020-02" db="EMBL/GenBank/DDBJ databases">
        <title>Draft genome sequence of Candidatus Afipia apatlaquensis IBT-C3, a potential strain for decolorization of textile dyes.</title>
        <authorList>
            <person name="Sanchez-Reyes A."/>
            <person name="Breton-Deval L."/>
            <person name="Mangelson H."/>
            <person name="Sanchez-Flores A."/>
        </authorList>
    </citation>
    <scope>NUCLEOTIDE SEQUENCE [LARGE SCALE GENOMIC DNA]</scope>
    <source>
        <strain evidence="1">IBT-C3</strain>
    </source>
</reference>
<dbReference type="GO" id="GO:0015716">
    <property type="term" value="P:organic phosphonate transport"/>
    <property type="evidence" value="ECO:0007669"/>
    <property type="project" value="InterPro"/>
</dbReference>
<keyword evidence="1" id="KW-0456">Lyase</keyword>
<proteinExistence type="predicted"/>